<name>A0AAD8WXG5_LOLMU</name>
<dbReference type="SUPFAM" id="SSF57756">
    <property type="entry name" value="Retrovirus zinc finger-like domains"/>
    <property type="match status" value="1"/>
</dbReference>
<dbReference type="EMBL" id="JAUUTY010000002">
    <property type="protein sequence ID" value="KAK1681753.1"/>
    <property type="molecule type" value="Genomic_DNA"/>
</dbReference>
<dbReference type="PANTHER" id="PTHR33170">
    <property type="entry name" value="DUF4283 DOMAIN-CONTAINING PROTEIN-RELATED"/>
    <property type="match status" value="1"/>
</dbReference>
<reference evidence="4" key="1">
    <citation type="submission" date="2023-07" db="EMBL/GenBank/DDBJ databases">
        <title>A chromosome-level genome assembly of Lolium multiflorum.</title>
        <authorList>
            <person name="Chen Y."/>
            <person name="Copetti D."/>
            <person name="Kolliker R."/>
            <person name="Studer B."/>
        </authorList>
    </citation>
    <scope>NUCLEOTIDE SEQUENCE</scope>
    <source>
        <strain evidence="4">02402/16</strain>
        <tissue evidence="4">Leaf</tissue>
    </source>
</reference>
<keyword evidence="5" id="KW-1185">Reference proteome</keyword>
<feature type="region of interest" description="Disordered" evidence="2">
    <location>
        <begin position="61"/>
        <end position="95"/>
    </location>
</feature>
<keyword evidence="1" id="KW-0479">Metal-binding</keyword>
<feature type="region of interest" description="Disordered" evidence="2">
    <location>
        <begin position="286"/>
        <end position="308"/>
    </location>
</feature>
<keyword evidence="1" id="KW-0862">Zinc</keyword>
<feature type="compositionally biased region" description="Gly residues" evidence="2">
    <location>
        <begin position="1"/>
        <end position="14"/>
    </location>
</feature>
<evidence type="ECO:0000256" key="1">
    <source>
        <dbReference type="PROSITE-ProRule" id="PRU00047"/>
    </source>
</evidence>
<dbReference type="Gene3D" id="4.10.60.10">
    <property type="entry name" value="Zinc finger, CCHC-type"/>
    <property type="match status" value="1"/>
</dbReference>
<evidence type="ECO:0000313" key="5">
    <source>
        <dbReference type="Proteomes" id="UP001231189"/>
    </source>
</evidence>
<gene>
    <name evidence="4" type="ORF">QYE76_042601</name>
</gene>
<protein>
    <recommendedName>
        <fullName evidence="3">CCHC-type domain-containing protein</fullName>
    </recommendedName>
</protein>
<dbReference type="Proteomes" id="UP001231189">
    <property type="component" value="Unassembled WGS sequence"/>
</dbReference>
<organism evidence="4 5">
    <name type="scientific">Lolium multiflorum</name>
    <name type="common">Italian ryegrass</name>
    <name type="synonym">Lolium perenne subsp. multiflorum</name>
    <dbReference type="NCBI Taxonomy" id="4521"/>
    <lineage>
        <taxon>Eukaryota</taxon>
        <taxon>Viridiplantae</taxon>
        <taxon>Streptophyta</taxon>
        <taxon>Embryophyta</taxon>
        <taxon>Tracheophyta</taxon>
        <taxon>Spermatophyta</taxon>
        <taxon>Magnoliopsida</taxon>
        <taxon>Liliopsida</taxon>
        <taxon>Poales</taxon>
        <taxon>Poaceae</taxon>
        <taxon>BOP clade</taxon>
        <taxon>Pooideae</taxon>
        <taxon>Poodae</taxon>
        <taxon>Poeae</taxon>
        <taxon>Poeae Chloroplast Group 2 (Poeae type)</taxon>
        <taxon>Loliodinae</taxon>
        <taxon>Loliinae</taxon>
        <taxon>Lolium</taxon>
    </lineage>
</organism>
<keyword evidence="1" id="KW-0863">Zinc-finger</keyword>
<dbReference type="GO" id="GO:0003676">
    <property type="term" value="F:nucleic acid binding"/>
    <property type="evidence" value="ECO:0007669"/>
    <property type="project" value="InterPro"/>
</dbReference>
<dbReference type="InterPro" id="IPR036875">
    <property type="entry name" value="Znf_CCHC_sf"/>
</dbReference>
<dbReference type="GO" id="GO:0008270">
    <property type="term" value="F:zinc ion binding"/>
    <property type="evidence" value="ECO:0007669"/>
    <property type="project" value="UniProtKB-KW"/>
</dbReference>
<dbReference type="SMART" id="SM00343">
    <property type="entry name" value="ZnF_C2HC"/>
    <property type="match status" value="1"/>
</dbReference>
<feature type="compositionally biased region" description="Acidic residues" evidence="2">
    <location>
        <begin position="61"/>
        <end position="70"/>
    </location>
</feature>
<dbReference type="PROSITE" id="PS50158">
    <property type="entry name" value="ZF_CCHC"/>
    <property type="match status" value="1"/>
</dbReference>
<dbReference type="Pfam" id="PF00098">
    <property type="entry name" value="zf-CCHC"/>
    <property type="match status" value="1"/>
</dbReference>
<evidence type="ECO:0000259" key="3">
    <source>
        <dbReference type="PROSITE" id="PS50158"/>
    </source>
</evidence>
<sequence length="841" mass="87971">MTVGGCLSGDGGGDLANQPPTAARLTADVGYSLEQTRTPSTGTICSPEKFTGSRFWVLEAEDEEVSDRDDEDVHEREEDGSPAGGGDRSATYLCRTPSPVRDADLLEDSSDLNRRRLKRLRRRDEQRMAARSALFFSINEGLAWKRSEAAAPLVRRRCSDVVMNGDGGRGGFNPGRGTFNQGRGGYGGGRGEFGNGGGRGDFANSGGRGNFGTGGHRGGAHGDYGAARGGYGASRGGFGHPRGGFVQRGRYQGPGRGNAGYGAGRNFQNSSFAGFGGNRNFVQGESSATGGNQRGGNFSTNNNNYGGNHQRWNSGRGGAYENRNRGNESEGAVRGGIDADLLQQTVQAVVAAVTAATKLTEAPVGQVPVVTVAHDPGQATVDSQTVVASGVVPNSTAVQHEGVAQSVPAGSEMIITDKENEAQGVSKKKKEDKAGCFRCKKPGHLIDDCPTPYCDICESIHHVTSACHLLNAPKPTAILHGYANEALMFFELACGVFKPKAENPKLAKVTVEGDILTIPEIIEQLKKIVPSVNFVWEVFHLKENIYRVKLPIRGAFLGSVRVGGASPGRNAVIGLQTPGAVLAQPAANHLMHTGRGGPVHASFSPRAVSTHASERTDAVCQQQVGVGEKEGARSSVQRQGELPAVTKLPSAQRILHAPAGLSASCVSGGEAGGAGVDFCPTVQVGSSVKGVVEAQGGGLGPNVNSSFGLVDDGSLNKDVTSSRGDLFNMGGQISVGDVHNNAGRNGSGLRSTRVVSLEKTMDSAMENKMLDEKREKKAIDLHKRMREASPTKINGYPYGVPLGPALGSTLTGGAAGCYGYWLHTAPDGCSGYLVPGWLATF</sequence>
<proteinExistence type="predicted"/>
<feature type="compositionally biased region" description="Low complexity" evidence="2">
    <location>
        <begin position="295"/>
        <end position="308"/>
    </location>
</feature>
<accession>A0AAD8WXG5</accession>
<comment type="caution">
    <text evidence="4">The sequence shown here is derived from an EMBL/GenBank/DDBJ whole genome shotgun (WGS) entry which is preliminary data.</text>
</comment>
<feature type="domain" description="CCHC-type" evidence="3">
    <location>
        <begin position="436"/>
        <end position="450"/>
    </location>
</feature>
<feature type="region of interest" description="Disordered" evidence="2">
    <location>
        <begin position="1"/>
        <end position="21"/>
    </location>
</feature>
<dbReference type="AlphaFoldDB" id="A0AAD8WXG5"/>
<evidence type="ECO:0000313" key="4">
    <source>
        <dbReference type="EMBL" id="KAK1681753.1"/>
    </source>
</evidence>
<evidence type="ECO:0000256" key="2">
    <source>
        <dbReference type="SAM" id="MobiDB-lite"/>
    </source>
</evidence>
<dbReference type="InterPro" id="IPR001878">
    <property type="entry name" value="Znf_CCHC"/>
</dbReference>